<gene>
    <name evidence="2" type="ORF">Tci_847446</name>
</gene>
<dbReference type="AlphaFoldDB" id="A0A699QRR0"/>
<evidence type="ECO:0000313" key="2">
    <source>
        <dbReference type="EMBL" id="GFC75476.1"/>
    </source>
</evidence>
<evidence type="ECO:0000256" key="1">
    <source>
        <dbReference type="SAM" id="Coils"/>
    </source>
</evidence>
<dbReference type="EMBL" id="BKCJ011051943">
    <property type="protein sequence ID" value="GFC75476.1"/>
    <property type="molecule type" value="Genomic_DNA"/>
</dbReference>
<sequence length="131" mass="14861">YHLPSQDLCHNSSYLEGFLDKHLDVGLLDLHDRYYARQAVMDNAMNKRSSKLLEVIEKLRGEADVMRAKELAYEEEYEALQAKCEAAMTDFDKSPIVDARESEVVRLSGELKVASLEAKKANLEAIEASLR</sequence>
<comment type="caution">
    <text evidence="2">The sequence shown here is derived from an EMBL/GenBank/DDBJ whole genome shotgun (WGS) entry which is preliminary data.</text>
</comment>
<reference evidence="2" key="1">
    <citation type="journal article" date="2019" name="Sci. Rep.">
        <title>Draft genome of Tanacetum cinerariifolium, the natural source of mosquito coil.</title>
        <authorList>
            <person name="Yamashiro T."/>
            <person name="Shiraishi A."/>
            <person name="Satake H."/>
            <person name="Nakayama K."/>
        </authorList>
    </citation>
    <scope>NUCLEOTIDE SEQUENCE</scope>
</reference>
<organism evidence="2">
    <name type="scientific">Tanacetum cinerariifolium</name>
    <name type="common">Dalmatian daisy</name>
    <name type="synonym">Chrysanthemum cinerariifolium</name>
    <dbReference type="NCBI Taxonomy" id="118510"/>
    <lineage>
        <taxon>Eukaryota</taxon>
        <taxon>Viridiplantae</taxon>
        <taxon>Streptophyta</taxon>
        <taxon>Embryophyta</taxon>
        <taxon>Tracheophyta</taxon>
        <taxon>Spermatophyta</taxon>
        <taxon>Magnoliopsida</taxon>
        <taxon>eudicotyledons</taxon>
        <taxon>Gunneridae</taxon>
        <taxon>Pentapetalae</taxon>
        <taxon>asterids</taxon>
        <taxon>campanulids</taxon>
        <taxon>Asterales</taxon>
        <taxon>Asteraceae</taxon>
        <taxon>Asteroideae</taxon>
        <taxon>Anthemideae</taxon>
        <taxon>Anthemidinae</taxon>
        <taxon>Tanacetum</taxon>
    </lineage>
</organism>
<accession>A0A699QRR0</accession>
<feature type="coiled-coil region" evidence="1">
    <location>
        <begin position="56"/>
        <end position="90"/>
    </location>
</feature>
<keyword evidence="1" id="KW-0175">Coiled coil</keyword>
<protein>
    <submittedName>
        <fullName evidence="2">Uncharacterized protein</fullName>
    </submittedName>
</protein>
<proteinExistence type="predicted"/>
<name>A0A699QRR0_TANCI</name>
<feature type="non-terminal residue" evidence="2">
    <location>
        <position position="1"/>
    </location>
</feature>